<name>A0A4R1K1F5_9GAMM</name>
<proteinExistence type="predicted"/>
<protein>
    <submittedName>
        <fullName evidence="1">His-Xaa-Ser system protein HxsD</fullName>
    </submittedName>
</protein>
<evidence type="ECO:0000313" key="2">
    <source>
        <dbReference type="Proteomes" id="UP000295565"/>
    </source>
</evidence>
<dbReference type="EMBL" id="SMGD01000012">
    <property type="protein sequence ID" value="TCK57826.1"/>
    <property type="molecule type" value="Genomic_DNA"/>
</dbReference>
<dbReference type="RefSeq" id="WP_165872691.1">
    <property type="nucleotide sequence ID" value="NZ_OU594967.1"/>
</dbReference>
<dbReference type="InterPro" id="IPR023974">
    <property type="entry name" value="HxsD"/>
</dbReference>
<keyword evidence="2" id="KW-1185">Reference proteome</keyword>
<dbReference type="NCBIfam" id="TIGR03976">
    <property type="entry name" value="chp_LLNDYxLRE"/>
    <property type="match status" value="1"/>
</dbReference>
<reference evidence="1 2" key="1">
    <citation type="submission" date="2019-03" db="EMBL/GenBank/DDBJ databases">
        <title>Genomic Encyclopedia of Type Strains, Phase IV (KMG-IV): sequencing the most valuable type-strain genomes for metagenomic binning, comparative biology and taxonomic classification.</title>
        <authorList>
            <person name="Goeker M."/>
        </authorList>
    </citation>
    <scope>NUCLEOTIDE SEQUENCE [LARGE SCALE GENOMIC DNA]</scope>
    <source>
        <strain evidence="1 2">DSM 18577</strain>
    </source>
</reference>
<gene>
    <name evidence="1" type="ORF">EV690_1523</name>
</gene>
<evidence type="ECO:0000313" key="1">
    <source>
        <dbReference type="EMBL" id="TCK57826.1"/>
    </source>
</evidence>
<organism evidence="1 2">
    <name type="scientific">Celerinatantimonas diazotrophica</name>
    <dbReference type="NCBI Taxonomy" id="412034"/>
    <lineage>
        <taxon>Bacteria</taxon>
        <taxon>Pseudomonadati</taxon>
        <taxon>Pseudomonadota</taxon>
        <taxon>Gammaproteobacteria</taxon>
        <taxon>Celerinatantimonadaceae</taxon>
        <taxon>Celerinatantimonas</taxon>
    </lineage>
</organism>
<comment type="caution">
    <text evidence="1">The sequence shown here is derived from an EMBL/GenBank/DDBJ whole genome shotgun (WGS) entry which is preliminary data.</text>
</comment>
<accession>A0A4R1K1F5</accession>
<sequence length="98" mass="11115">MPSQVTISFDRHIFSQEALLHACYELAELAAFDIRIQDNDIVVLATGLSKQIQSDNDLITQFRTVAIDYQLREKIVQQTQSIRETLIHAALSHAKGDF</sequence>
<dbReference type="Proteomes" id="UP000295565">
    <property type="component" value="Unassembled WGS sequence"/>
</dbReference>
<dbReference type="AlphaFoldDB" id="A0A4R1K1F5"/>